<dbReference type="Proteomes" id="UP000317429">
    <property type="component" value="Chromosome"/>
</dbReference>
<dbReference type="GO" id="GO:0043565">
    <property type="term" value="F:sequence-specific DNA binding"/>
    <property type="evidence" value="ECO:0007669"/>
    <property type="project" value="InterPro"/>
</dbReference>
<dbReference type="GO" id="GO:0006313">
    <property type="term" value="P:DNA transposition"/>
    <property type="evidence" value="ECO:0007669"/>
    <property type="project" value="InterPro"/>
</dbReference>
<dbReference type="KEGG" id="pnd:Pla175_24330"/>
<dbReference type="InterPro" id="IPR036388">
    <property type="entry name" value="WH-like_DNA-bd_sf"/>
</dbReference>
<feature type="region of interest" description="Disordered" evidence="1">
    <location>
        <begin position="52"/>
        <end position="78"/>
    </location>
</feature>
<feature type="compositionally biased region" description="Basic and acidic residues" evidence="1">
    <location>
        <begin position="52"/>
        <end position="68"/>
    </location>
</feature>
<dbReference type="AlphaFoldDB" id="A0A518DC33"/>
<reference evidence="2 3" key="1">
    <citation type="submission" date="2019-02" db="EMBL/GenBank/DDBJ databases">
        <title>Deep-cultivation of Planctomycetes and their phenomic and genomic characterization uncovers novel biology.</title>
        <authorList>
            <person name="Wiegand S."/>
            <person name="Jogler M."/>
            <person name="Boedeker C."/>
            <person name="Pinto D."/>
            <person name="Vollmers J."/>
            <person name="Rivas-Marin E."/>
            <person name="Kohn T."/>
            <person name="Peeters S.H."/>
            <person name="Heuer A."/>
            <person name="Rast P."/>
            <person name="Oberbeckmann S."/>
            <person name="Bunk B."/>
            <person name="Jeske O."/>
            <person name="Meyerdierks A."/>
            <person name="Storesund J.E."/>
            <person name="Kallscheuer N."/>
            <person name="Luecker S."/>
            <person name="Lage O.M."/>
            <person name="Pohl T."/>
            <person name="Merkel B.J."/>
            <person name="Hornburger P."/>
            <person name="Mueller R.-W."/>
            <person name="Bruemmer F."/>
            <person name="Labrenz M."/>
            <person name="Spormann A.M."/>
            <person name="Op den Camp H."/>
            <person name="Overmann J."/>
            <person name="Amann R."/>
            <person name="Jetten M.S.M."/>
            <person name="Mascher T."/>
            <person name="Medema M.H."/>
            <person name="Devos D.P."/>
            <person name="Kaster A.-K."/>
            <person name="Ovreas L."/>
            <person name="Rohde M."/>
            <person name="Galperin M.Y."/>
            <person name="Jogler C."/>
        </authorList>
    </citation>
    <scope>NUCLEOTIDE SEQUENCE [LARGE SCALE GENOMIC DNA]</scope>
    <source>
        <strain evidence="2 3">Pla175</strain>
    </source>
</reference>
<accession>A0A518DC33</accession>
<dbReference type="InterPro" id="IPR002514">
    <property type="entry name" value="Transposase_8"/>
</dbReference>
<organism evidence="2 3">
    <name type="scientific">Pirellulimonas nuda</name>
    <dbReference type="NCBI Taxonomy" id="2528009"/>
    <lineage>
        <taxon>Bacteria</taxon>
        <taxon>Pseudomonadati</taxon>
        <taxon>Planctomycetota</taxon>
        <taxon>Planctomycetia</taxon>
        <taxon>Pirellulales</taxon>
        <taxon>Lacipirellulaceae</taxon>
        <taxon>Pirellulimonas</taxon>
    </lineage>
</organism>
<evidence type="ECO:0000256" key="1">
    <source>
        <dbReference type="SAM" id="MobiDB-lite"/>
    </source>
</evidence>
<dbReference type="Pfam" id="PF01527">
    <property type="entry name" value="HTH_Tnp_1"/>
    <property type="match status" value="1"/>
</dbReference>
<gene>
    <name evidence="2" type="ORF">Pla175_24330</name>
</gene>
<evidence type="ECO:0000313" key="2">
    <source>
        <dbReference type="EMBL" id="QDU89047.1"/>
    </source>
</evidence>
<protein>
    <submittedName>
        <fullName evidence="2">Transposase</fullName>
    </submittedName>
</protein>
<dbReference type="GO" id="GO:0004803">
    <property type="term" value="F:transposase activity"/>
    <property type="evidence" value="ECO:0007669"/>
    <property type="project" value="InterPro"/>
</dbReference>
<dbReference type="SUPFAM" id="SSF48295">
    <property type="entry name" value="TrpR-like"/>
    <property type="match status" value="1"/>
</dbReference>
<sequence length="78" mass="8346">MGRKRREFSSSFRAKVALAAANGDATLAELASKHGVYPNQISAWKKQLLEGGERSVRGRAEAEGDRRVGGRRGASASC</sequence>
<dbReference type="InterPro" id="IPR010921">
    <property type="entry name" value="Trp_repressor/repl_initiator"/>
</dbReference>
<dbReference type="EMBL" id="CP036291">
    <property type="protein sequence ID" value="QDU89047.1"/>
    <property type="molecule type" value="Genomic_DNA"/>
</dbReference>
<keyword evidence="3" id="KW-1185">Reference proteome</keyword>
<evidence type="ECO:0000313" key="3">
    <source>
        <dbReference type="Proteomes" id="UP000317429"/>
    </source>
</evidence>
<proteinExistence type="predicted"/>
<name>A0A518DC33_9BACT</name>
<dbReference type="Gene3D" id="1.10.10.10">
    <property type="entry name" value="Winged helix-like DNA-binding domain superfamily/Winged helix DNA-binding domain"/>
    <property type="match status" value="1"/>
</dbReference>